<dbReference type="KEGG" id="lcc:B488_01330"/>
<dbReference type="Proteomes" id="UP000010799">
    <property type="component" value="Chromosome"/>
</dbReference>
<name>L0EUS2_LIBCB</name>
<dbReference type="PATRIC" id="fig|1215343.11.peg.140"/>
<dbReference type="SMR" id="L0EUS2"/>
<dbReference type="AlphaFoldDB" id="L0EUS2"/>
<gene>
    <name evidence="1" type="ordered locus">B488_01330</name>
</gene>
<reference evidence="1 2" key="1">
    <citation type="journal article" date="2012" name="Stand. Genomic Sci.">
        <title>Complete genome sequence of Liberibacter crescens BT-1.</title>
        <authorList>
            <person name="Leonard M.T."/>
            <person name="Fagen J.R."/>
            <person name="Davis-Richardson A.G."/>
            <person name="Davis M.J."/>
            <person name="Triplett E.W."/>
        </authorList>
    </citation>
    <scope>NUCLEOTIDE SEQUENCE [LARGE SCALE GENOMIC DNA]</scope>
    <source>
        <strain evidence="1 2">BT-1</strain>
    </source>
</reference>
<dbReference type="EMBL" id="CP003789">
    <property type="protein sequence ID" value="AGA64126.1"/>
    <property type="molecule type" value="Genomic_DNA"/>
</dbReference>
<dbReference type="RefSeq" id="WP_015272553.1">
    <property type="nucleotide sequence ID" value="NC_019907.1"/>
</dbReference>
<accession>L0EUS2</accession>
<dbReference type="InterPro" id="IPR015422">
    <property type="entry name" value="PyrdxlP-dep_Trfase_small"/>
</dbReference>
<proteinExistence type="predicted"/>
<dbReference type="Gene3D" id="3.90.1150.10">
    <property type="entry name" value="Aspartate Aminotransferase, domain 1"/>
    <property type="match status" value="1"/>
</dbReference>
<organism evidence="1 2">
    <name type="scientific">Liberibacter crescens (strain BT-1)</name>
    <dbReference type="NCBI Taxonomy" id="1215343"/>
    <lineage>
        <taxon>Bacteria</taxon>
        <taxon>Pseudomonadati</taxon>
        <taxon>Pseudomonadota</taxon>
        <taxon>Alphaproteobacteria</taxon>
        <taxon>Hyphomicrobiales</taxon>
        <taxon>Rhizobiaceae</taxon>
        <taxon>Liberibacter</taxon>
    </lineage>
</organism>
<evidence type="ECO:0000313" key="2">
    <source>
        <dbReference type="Proteomes" id="UP000010799"/>
    </source>
</evidence>
<keyword evidence="2" id="KW-1185">Reference proteome</keyword>
<sequence>MDQTRGRYVHLDEANGKTEYRYIIQEIFADRSGTNTLRISFSCTEKEIIEEGIERPSRLIRKEEALLDTT</sequence>
<protein>
    <submittedName>
        <fullName evidence="1">Uncharacterized protein</fullName>
    </submittedName>
</protein>
<evidence type="ECO:0000313" key="1">
    <source>
        <dbReference type="EMBL" id="AGA64126.1"/>
    </source>
</evidence>
<dbReference type="HOGENOM" id="CLU_2753016_0_0_5"/>